<protein>
    <submittedName>
        <fullName evidence="1">Uncharacterized protein</fullName>
    </submittedName>
</protein>
<sequence>MGSPLPLERAEQGPKPPLA</sequence>
<reference evidence="1 2" key="1">
    <citation type="submission" date="2019-05" db="EMBL/GenBank/DDBJ databases">
        <title>Another draft genome of Portunus trituberculatus and its Hox gene families provides insights of decapod evolution.</title>
        <authorList>
            <person name="Jeong J.-H."/>
            <person name="Song I."/>
            <person name="Kim S."/>
            <person name="Choi T."/>
            <person name="Kim D."/>
            <person name="Ryu S."/>
            <person name="Kim W."/>
        </authorList>
    </citation>
    <scope>NUCLEOTIDE SEQUENCE [LARGE SCALE GENOMIC DNA]</scope>
    <source>
        <tissue evidence="1">Muscle</tissue>
    </source>
</reference>
<proteinExistence type="predicted"/>
<evidence type="ECO:0000313" key="2">
    <source>
        <dbReference type="Proteomes" id="UP000324222"/>
    </source>
</evidence>
<name>A0A5B7G2Z3_PORTR</name>
<comment type="caution">
    <text evidence="1">The sequence shown here is derived from an EMBL/GenBank/DDBJ whole genome shotgun (WGS) entry which is preliminary data.</text>
</comment>
<keyword evidence="2" id="KW-1185">Reference proteome</keyword>
<evidence type="ECO:0000313" key="1">
    <source>
        <dbReference type="EMBL" id="MPC51508.1"/>
    </source>
</evidence>
<accession>A0A5B7G2Z3</accession>
<organism evidence="1 2">
    <name type="scientific">Portunus trituberculatus</name>
    <name type="common">Swimming crab</name>
    <name type="synonym">Neptunus trituberculatus</name>
    <dbReference type="NCBI Taxonomy" id="210409"/>
    <lineage>
        <taxon>Eukaryota</taxon>
        <taxon>Metazoa</taxon>
        <taxon>Ecdysozoa</taxon>
        <taxon>Arthropoda</taxon>
        <taxon>Crustacea</taxon>
        <taxon>Multicrustacea</taxon>
        <taxon>Malacostraca</taxon>
        <taxon>Eumalacostraca</taxon>
        <taxon>Eucarida</taxon>
        <taxon>Decapoda</taxon>
        <taxon>Pleocyemata</taxon>
        <taxon>Brachyura</taxon>
        <taxon>Eubrachyura</taxon>
        <taxon>Portunoidea</taxon>
        <taxon>Portunidae</taxon>
        <taxon>Portuninae</taxon>
        <taxon>Portunus</taxon>
    </lineage>
</organism>
<dbReference type="EMBL" id="VSRR010010225">
    <property type="protein sequence ID" value="MPC51508.1"/>
    <property type="molecule type" value="Genomic_DNA"/>
</dbReference>
<gene>
    <name evidence="1" type="ORF">E2C01_045355</name>
</gene>
<dbReference type="AlphaFoldDB" id="A0A5B7G2Z3"/>
<dbReference type="Proteomes" id="UP000324222">
    <property type="component" value="Unassembled WGS sequence"/>
</dbReference>